<feature type="non-terminal residue" evidence="1">
    <location>
        <position position="1"/>
    </location>
</feature>
<dbReference type="Proteomes" id="UP000499080">
    <property type="component" value="Unassembled WGS sequence"/>
</dbReference>
<keyword evidence="2" id="KW-1185">Reference proteome</keyword>
<protein>
    <submittedName>
        <fullName evidence="1">Uncharacterized protein</fullName>
    </submittedName>
</protein>
<dbReference type="EMBL" id="BGPR01132438">
    <property type="protein sequence ID" value="GBN49062.1"/>
    <property type="molecule type" value="Genomic_DNA"/>
</dbReference>
<evidence type="ECO:0000313" key="1">
    <source>
        <dbReference type="EMBL" id="GBN49062.1"/>
    </source>
</evidence>
<gene>
    <name evidence="1" type="ORF">AVEN_125910_1</name>
</gene>
<proteinExistence type="predicted"/>
<dbReference type="AlphaFoldDB" id="A0A4Y2PD81"/>
<name>A0A4Y2PD81_ARAVE</name>
<organism evidence="1 2">
    <name type="scientific">Araneus ventricosus</name>
    <name type="common">Orbweaver spider</name>
    <name type="synonym">Epeira ventricosa</name>
    <dbReference type="NCBI Taxonomy" id="182803"/>
    <lineage>
        <taxon>Eukaryota</taxon>
        <taxon>Metazoa</taxon>
        <taxon>Ecdysozoa</taxon>
        <taxon>Arthropoda</taxon>
        <taxon>Chelicerata</taxon>
        <taxon>Arachnida</taxon>
        <taxon>Araneae</taxon>
        <taxon>Araneomorphae</taxon>
        <taxon>Entelegynae</taxon>
        <taxon>Araneoidea</taxon>
        <taxon>Araneidae</taxon>
        <taxon>Araneus</taxon>
    </lineage>
</organism>
<accession>A0A4Y2PD81</accession>
<evidence type="ECO:0000313" key="2">
    <source>
        <dbReference type="Proteomes" id="UP000499080"/>
    </source>
</evidence>
<sequence>IMTENFVVDRSSSFMKKVTEQSYKAPKEETVGELERRFLNEWSSSPKEPVREL</sequence>
<comment type="caution">
    <text evidence="1">The sequence shown here is derived from an EMBL/GenBank/DDBJ whole genome shotgun (WGS) entry which is preliminary data.</text>
</comment>
<reference evidence="1 2" key="1">
    <citation type="journal article" date="2019" name="Sci. Rep.">
        <title>Orb-weaving spider Araneus ventricosus genome elucidates the spidroin gene catalogue.</title>
        <authorList>
            <person name="Kono N."/>
            <person name="Nakamura H."/>
            <person name="Ohtoshi R."/>
            <person name="Moran D.A.P."/>
            <person name="Shinohara A."/>
            <person name="Yoshida Y."/>
            <person name="Fujiwara M."/>
            <person name="Mori M."/>
            <person name="Tomita M."/>
            <person name="Arakawa K."/>
        </authorList>
    </citation>
    <scope>NUCLEOTIDE SEQUENCE [LARGE SCALE GENOMIC DNA]</scope>
</reference>